<reference evidence="3" key="1">
    <citation type="journal article" date="2019" name="Int. J. Syst. Evol. Microbiol.">
        <title>The Global Catalogue of Microorganisms (GCM) 10K type strain sequencing project: providing services to taxonomists for standard genome sequencing and annotation.</title>
        <authorList>
            <consortium name="The Broad Institute Genomics Platform"/>
            <consortium name="The Broad Institute Genome Sequencing Center for Infectious Disease"/>
            <person name="Wu L."/>
            <person name="Ma J."/>
        </authorList>
    </citation>
    <scope>NUCLEOTIDE SEQUENCE [LARGE SCALE GENOMIC DNA]</scope>
    <source>
        <strain evidence="3">JCM 17809</strain>
    </source>
</reference>
<evidence type="ECO:0000313" key="3">
    <source>
        <dbReference type="Proteomes" id="UP001500945"/>
    </source>
</evidence>
<dbReference type="PANTHER" id="PTHR32387:SF0">
    <property type="entry name" value="PROTEIN NO VEIN"/>
    <property type="match status" value="1"/>
</dbReference>
<evidence type="ECO:0000313" key="2">
    <source>
        <dbReference type="EMBL" id="GAA4411464.1"/>
    </source>
</evidence>
<feature type="compositionally biased region" description="Basic residues" evidence="1">
    <location>
        <begin position="1682"/>
        <end position="1692"/>
    </location>
</feature>
<accession>A0ABP8KPN9</accession>
<feature type="compositionally biased region" description="Acidic residues" evidence="1">
    <location>
        <begin position="818"/>
        <end position="828"/>
    </location>
</feature>
<feature type="region of interest" description="Disordered" evidence="1">
    <location>
        <begin position="948"/>
        <end position="967"/>
    </location>
</feature>
<feature type="compositionally biased region" description="Acidic residues" evidence="1">
    <location>
        <begin position="799"/>
        <end position="809"/>
    </location>
</feature>
<keyword evidence="3" id="KW-1185">Reference proteome</keyword>
<dbReference type="SUPFAM" id="SSF55874">
    <property type="entry name" value="ATPase domain of HSP90 chaperone/DNA topoisomerase II/histidine kinase"/>
    <property type="match status" value="1"/>
</dbReference>
<dbReference type="RefSeq" id="WP_345207854.1">
    <property type="nucleotide sequence ID" value="NZ_BAABGM010000022.1"/>
</dbReference>
<feature type="region of interest" description="Disordered" evidence="1">
    <location>
        <begin position="1671"/>
        <end position="1692"/>
    </location>
</feature>
<dbReference type="PANTHER" id="PTHR32387">
    <property type="entry name" value="WU:FJ29H11"/>
    <property type="match status" value="1"/>
</dbReference>
<sequence length="1887" mass="208012">MRTSESAAARRTIEEAVLERAQHTSKSKAQDTWSFARAERLLGKEYHGRFLIELLQNAADAWRDAHADGSTCELVVVIDESPALIVANRGVPFPAQIVLESLGQIGLSPKEAGEAIGHKGIGFKSTLEVSATPEIYSTFFEGEPTLAVRFDAARARELILEQTPDWDTWVADQDEFQQDCLQAVPVLRYPTWVDSPPAAVTELGSHGYDTVVRLPHSPALGDTQVWLAKVRDALGDVSDQILVLLGIFDRVRIENRVAGTAEDILVTTEPGDHSNDTTADTVTITRNGVCSSRWVRYHRQYADGAELASEVATAIRLDADDSARPVHAHGDVESSSPFHLFFPTRIGSGLPFLLHGYFEVDAARTGFFAGSAEHNRAILDALADLVVHAVGNLASRPDIDLVALTELITATPAPEAKLARHFHDRVLAGLDDVAWLPGAPGENAPHAVAPRDLLPANQAVTQALLRVFPASYLRERSQREIAHPDLSEQTHRFLADRRESADDLWPALHVVLRPGQDHPWPTYAQADQHFLALLDLADALRRFDPKPADELLRELLGDEEARLVPVARPDGRREFVPVPNPEGSAAGKRGVSVMARLGASGDTPLDPPEVLDVEFLAEGLLTDQTRPRAEALGIRPFTVDAVLDRLNIPDDALTTDHDRERLVRFLWDLLTRERRSDFSTASSSNNSLTFGTHQWFWLQPGRARQDENARQRQRRERNLAGVPLPARDGTWQPAGTLAFGADWANWVEAHLSYADGARRATALRRLHRLAPSDASLLAPPEAVLSLLPTTSIPDTLSYETDEDTDEIDSSAEPTEPLGDVDEAQETESSDARREPLEQFAFLLRLGCWEVPPLEGHESGRAVSDRTWPWPELRESLAPEEADAEWNFDVWQWSGTGHCNITVTEDARLLWRPERGDHQTRVDMSAALADGAPVYTSLTQASALCPSCTTDQGNRHRGTYRTRDGERRPSTLALQLRRQRWLPTTRAGVPVDGHSSDQAWADLRGLDTHAMRTSPLQHLPLVDVTGWSTPLRTLCDLHSLDDADPSRLLSLHDDLRSALERGEVDLTTGTAHQSFVGLHRLIYESLARQQSADQVPAHFEVLCELGSRLVHRHRSDCRHDDGRYVGYRARFAGQVPFVVLARDKGNIAKALDIPTFEVSVVRRDNDPGEDITESLHEELTERIPELLAVMVHHAGGTNPLEPTSEAFRERASRLRQLRVRQLDNLVLSVSVAGMPGVEETIGDTAQDESYLDTSKPGAPVVFHDFTGDGWRGRLRRRLAQHLAAVSDVAGAYTDTFTLLMTASEEEREDLLRSWGVASEHVQQIRTQLGIFTDSDRSRAANWLRAILAVLGRRELGQAESLDHAQVSAQLSQAGLSQQDADAVAHGITNERPGDPDGPVLRTLARLEVNLQELSDALAAQHEPRLAIRVAHDRLKQWLDRHDSRLVAVLNEKGLAEGAAKSEVSGMRTPADLDFALDPPPEEYLSPVLTALIQQGLEVDATALVCDAATTLASLCGWDPSELDERVLSLYDDEARAARLRDLARGWAGELRLLSLLVRASGASASVVRSEAVQIDETLGRPEAPSHLVPRLEELVPGTHLAGLRSNLEALLGDDLPGTPAERGQIHSLAGAYGVPVSTAPAILTILTRDRSRRVSTYTHQVRALVEHDVQPRQPARLTPPPPRKPRLGHKHVAPGKVSVDIERRKKRAGDEAESWAVTAMTRTFMELEPPARDRAIGEIIDMLERYGFTGPATERVRAHGEGAREPGHDEEELIDRLTEFLWVAAFSDGFGFDVLGWFADPEDPAGGHPMALEVKSASGSFFLSSGEWAVAERMRANDEARAAYAVLAVHPRRAGSDAPDGMDLLIDPVQLCESGQIRREDDTYRMRY</sequence>
<gene>
    <name evidence="2" type="ORF">GCM10023168_32370</name>
</gene>
<comment type="caution">
    <text evidence="2">The sequence shown here is derived from an EMBL/GenBank/DDBJ whole genome shotgun (WGS) entry which is preliminary data.</text>
</comment>
<organism evidence="2 3">
    <name type="scientific">Fodinibacter luteus</name>
    <dbReference type="NCBI Taxonomy" id="552064"/>
    <lineage>
        <taxon>Bacteria</taxon>
        <taxon>Bacillati</taxon>
        <taxon>Actinomycetota</taxon>
        <taxon>Actinomycetes</taxon>
        <taxon>Micrococcales</taxon>
        <taxon>Intrasporangiaceae</taxon>
        <taxon>Fodinibacter (ex Wang et al. 2009)</taxon>
    </lineage>
</organism>
<protein>
    <recommendedName>
        <fullName evidence="4">Protein NO VEIN C-terminal domain-containing protein</fullName>
    </recommendedName>
</protein>
<dbReference type="EMBL" id="BAABGM010000022">
    <property type="protein sequence ID" value="GAA4411464.1"/>
    <property type="molecule type" value="Genomic_DNA"/>
</dbReference>
<dbReference type="InterPro" id="IPR036890">
    <property type="entry name" value="HATPase_C_sf"/>
</dbReference>
<name>A0ABP8KPN9_9MICO</name>
<feature type="region of interest" description="Disordered" evidence="1">
    <location>
        <begin position="793"/>
        <end position="832"/>
    </location>
</feature>
<evidence type="ECO:0008006" key="4">
    <source>
        <dbReference type="Google" id="ProtNLM"/>
    </source>
</evidence>
<feature type="region of interest" description="Disordered" evidence="1">
    <location>
        <begin position="706"/>
        <end position="727"/>
    </location>
</feature>
<dbReference type="Gene3D" id="3.30.565.10">
    <property type="entry name" value="Histidine kinase-like ATPase, C-terminal domain"/>
    <property type="match status" value="1"/>
</dbReference>
<evidence type="ECO:0000256" key="1">
    <source>
        <dbReference type="SAM" id="MobiDB-lite"/>
    </source>
</evidence>
<dbReference type="NCBIfam" id="NF047352">
    <property type="entry name" value="P_loop_sacsin"/>
    <property type="match status" value="1"/>
</dbReference>
<dbReference type="InterPro" id="IPR052957">
    <property type="entry name" value="Auxin_embryo_med"/>
</dbReference>
<dbReference type="Proteomes" id="UP001500945">
    <property type="component" value="Unassembled WGS sequence"/>
</dbReference>
<proteinExistence type="predicted"/>